<gene>
    <name evidence="3" type="ORF">C1I64_10965</name>
</gene>
<dbReference type="Gene3D" id="1.10.10.10">
    <property type="entry name" value="Winged helix-like DNA-binding domain superfamily/Winged helix DNA-binding domain"/>
    <property type="match status" value="1"/>
</dbReference>
<sequence>MFESRLSVSTGSFQRRRSALDVLERAWTGEAMTASALIERTGLTRSTVIAVCDDLIELGWLEELENQRAAGDYVKGRPARRYALRRRAGVVVGVDAGQHSVGVFVADLLGETLVRHVEHVDHERVEDLPHERRVADIDRVLDRALLLTGVTDDEVLALTLGVPAPVDALGHSPASDNGFWGAMNPGLVDHYSGRGWSPVVDNDANLAALAEGWRGAAIGCDDYLALLSGERLGGGIVLGGSLLRGARGLTGEMRYLDLVEGVGSAEGIAALARTWAREALAVAGRPASLLDAVAQPGAAEVLAAADAGDPLASAVVARLTDRLTAITATVANLLDVSLIVVGGALAASAGPLLAAVSERLVGEVHAPAPRILPSTLGDQAVALGAVRSGLGRVRADPLALHLPSRPVEAAALA</sequence>
<dbReference type="EMBL" id="CP028137">
    <property type="protein sequence ID" value="AZZ52511.1"/>
    <property type="molecule type" value="Genomic_DNA"/>
</dbReference>
<dbReference type="InterPro" id="IPR036390">
    <property type="entry name" value="WH_DNA-bd_sf"/>
</dbReference>
<dbReference type="InterPro" id="IPR036388">
    <property type="entry name" value="WH-like_DNA-bd_sf"/>
</dbReference>
<dbReference type="SUPFAM" id="SSF46785">
    <property type="entry name" value="Winged helix' DNA-binding domain"/>
    <property type="match status" value="1"/>
</dbReference>
<dbReference type="KEGG" id="rfs:C1I64_10965"/>
<dbReference type="PANTHER" id="PTHR18964:SF149">
    <property type="entry name" value="BIFUNCTIONAL UDP-N-ACETYLGLUCOSAMINE 2-EPIMERASE_N-ACETYLMANNOSAMINE KINASE"/>
    <property type="match status" value="1"/>
</dbReference>
<evidence type="ECO:0000259" key="2">
    <source>
        <dbReference type="Pfam" id="PF09339"/>
    </source>
</evidence>
<evidence type="ECO:0000313" key="3">
    <source>
        <dbReference type="EMBL" id="AZZ52511.1"/>
    </source>
</evidence>
<dbReference type="InterPro" id="IPR005471">
    <property type="entry name" value="Tscrpt_reg_IclR_N"/>
</dbReference>
<organism evidence="3 4">
    <name type="scientific">Rathayibacter festucae DSM 15932</name>
    <dbReference type="NCBI Taxonomy" id="1328866"/>
    <lineage>
        <taxon>Bacteria</taxon>
        <taxon>Bacillati</taxon>
        <taxon>Actinomycetota</taxon>
        <taxon>Actinomycetes</taxon>
        <taxon>Micrococcales</taxon>
        <taxon>Microbacteriaceae</taxon>
        <taxon>Rathayibacter</taxon>
    </lineage>
</organism>
<evidence type="ECO:0000313" key="4">
    <source>
        <dbReference type="Proteomes" id="UP000285317"/>
    </source>
</evidence>
<dbReference type="AlphaFoldDB" id="A0A3Q9UX21"/>
<dbReference type="SUPFAM" id="SSF53067">
    <property type="entry name" value="Actin-like ATPase domain"/>
    <property type="match status" value="1"/>
</dbReference>
<feature type="domain" description="HTH iclR-type" evidence="2">
    <location>
        <begin position="28"/>
        <end position="63"/>
    </location>
</feature>
<keyword evidence="3" id="KW-0808">Transferase</keyword>
<dbReference type="InterPro" id="IPR000600">
    <property type="entry name" value="ROK"/>
</dbReference>
<evidence type="ECO:0000256" key="1">
    <source>
        <dbReference type="ARBA" id="ARBA00006479"/>
    </source>
</evidence>
<dbReference type="Proteomes" id="UP000285317">
    <property type="component" value="Chromosome"/>
</dbReference>
<protein>
    <submittedName>
        <fullName evidence="3">Sugar kinase</fullName>
    </submittedName>
</protein>
<comment type="similarity">
    <text evidence="1">Belongs to the ROK (NagC/XylR) family.</text>
</comment>
<dbReference type="Pfam" id="PF00480">
    <property type="entry name" value="ROK"/>
    <property type="match status" value="1"/>
</dbReference>
<dbReference type="PANTHER" id="PTHR18964">
    <property type="entry name" value="ROK (REPRESSOR, ORF, KINASE) FAMILY"/>
    <property type="match status" value="1"/>
</dbReference>
<proteinExistence type="inferred from homology"/>
<dbReference type="GO" id="GO:0006355">
    <property type="term" value="P:regulation of DNA-templated transcription"/>
    <property type="evidence" value="ECO:0007669"/>
    <property type="project" value="InterPro"/>
</dbReference>
<keyword evidence="3" id="KW-0418">Kinase</keyword>
<dbReference type="Pfam" id="PF09339">
    <property type="entry name" value="HTH_IclR"/>
    <property type="match status" value="1"/>
</dbReference>
<name>A0A3Q9UX21_9MICO</name>
<reference evidence="3 4" key="1">
    <citation type="submission" date="2018-03" db="EMBL/GenBank/DDBJ databases">
        <title>Bacteriophage NCPPB3778 and a type I-E CRISPR drive the evolution of the US Biological Select Agent, Rathayibacter toxicus.</title>
        <authorList>
            <person name="Davis E.W.II."/>
            <person name="Tabima J.F."/>
            <person name="Weisberg A.J."/>
            <person name="Dantas Lopes L."/>
            <person name="Wiseman M.S."/>
            <person name="Wiseman M.S."/>
            <person name="Pupko T."/>
            <person name="Belcher M.S."/>
            <person name="Sechler A.J."/>
            <person name="Tancos M.A."/>
            <person name="Schroeder B.K."/>
            <person name="Murray T.D."/>
            <person name="Luster D.G."/>
            <person name="Schneider W.L."/>
            <person name="Rogers E."/>
            <person name="Andreote F.D."/>
            <person name="Grunwald N.J."/>
            <person name="Putnam M.L."/>
            <person name="Chang J.H."/>
        </authorList>
    </citation>
    <scope>NUCLEOTIDE SEQUENCE [LARGE SCALE GENOMIC DNA]</scope>
    <source>
        <strain evidence="3 4">DSM 15932</strain>
    </source>
</reference>
<dbReference type="GO" id="GO:0003677">
    <property type="term" value="F:DNA binding"/>
    <property type="evidence" value="ECO:0007669"/>
    <property type="project" value="InterPro"/>
</dbReference>
<dbReference type="Gene3D" id="3.30.420.40">
    <property type="match status" value="2"/>
</dbReference>
<accession>A0A3Q9UX21</accession>
<dbReference type="RefSeq" id="WP_127887216.1">
    <property type="nucleotide sequence ID" value="NZ_CP028137.1"/>
</dbReference>
<dbReference type="GO" id="GO:0016301">
    <property type="term" value="F:kinase activity"/>
    <property type="evidence" value="ECO:0007669"/>
    <property type="project" value="UniProtKB-KW"/>
</dbReference>
<dbReference type="InterPro" id="IPR043129">
    <property type="entry name" value="ATPase_NBD"/>
</dbReference>